<gene>
    <name evidence="1" type="ORF">LIPSTDRAFT_66230</name>
</gene>
<keyword evidence="2" id="KW-1185">Reference proteome</keyword>
<dbReference type="Proteomes" id="UP000094385">
    <property type="component" value="Unassembled WGS sequence"/>
</dbReference>
<reference evidence="1 2" key="1">
    <citation type="journal article" date="2016" name="Proc. Natl. Acad. Sci. U.S.A.">
        <title>Comparative genomics of biotechnologically important yeasts.</title>
        <authorList>
            <person name="Riley R."/>
            <person name="Haridas S."/>
            <person name="Wolfe K.H."/>
            <person name="Lopes M.R."/>
            <person name="Hittinger C.T."/>
            <person name="Goeker M."/>
            <person name="Salamov A.A."/>
            <person name="Wisecaver J.H."/>
            <person name="Long T.M."/>
            <person name="Calvey C.H."/>
            <person name="Aerts A.L."/>
            <person name="Barry K.W."/>
            <person name="Choi C."/>
            <person name="Clum A."/>
            <person name="Coughlan A.Y."/>
            <person name="Deshpande S."/>
            <person name="Douglass A.P."/>
            <person name="Hanson S.J."/>
            <person name="Klenk H.-P."/>
            <person name="LaButti K.M."/>
            <person name="Lapidus A."/>
            <person name="Lindquist E.A."/>
            <person name="Lipzen A.M."/>
            <person name="Meier-Kolthoff J.P."/>
            <person name="Ohm R.A."/>
            <person name="Otillar R.P."/>
            <person name="Pangilinan J.L."/>
            <person name="Peng Y."/>
            <person name="Rokas A."/>
            <person name="Rosa C.A."/>
            <person name="Scheuner C."/>
            <person name="Sibirny A.A."/>
            <person name="Slot J.C."/>
            <person name="Stielow J.B."/>
            <person name="Sun H."/>
            <person name="Kurtzman C.P."/>
            <person name="Blackwell M."/>
            <person name="Grigoriev I.V."/>
            <person name="Jeffries T.W."/>
        </authorList>
    </citation>
    <scope>NUCLEOTIDE SEQUENCE [LARGE SCALE GENOMIC DNA]</scope>
    <source>
        <strain evidence="1 2">NRRL Y-11557</strain>
    </source>
</reference>
<evidence type="ECO:0000313" key="2">
    <source>
        <dbReference type="Proteomes" id="UP000094385"/>
    </source>
</evidence>
<name>A0A1E3PVL2_LIPST</name>
<sequence length="221" mass="24887">MADVNSICQALCRLFLVITAITITLCTKANAGYLPVECTPEILWLADPLMRDNVNGTLTGLEAVAVEMFQNANYYALTMQFSRLYGGFSRGQNITDDQIFGHIQEIIDEMMSNNERHRVECLRQMLDMSSDSNARISDMVNTALTATDTTLIERDTYKGLRSRSHLAQYVDFCQTYMWIRNDQWAAAENYRAVQGTSDIAAPGSTYMINSLIHNGVRANKQ</sequence>
<proteinExistence type="predicted"/>
<dbReference type="AlphaFoldDB" id="A0A1E3PVL2"/>
<evidence type="ECO:0000313" key="1">
    <source>
        <dbReference type="EMBL" id="ODQ69463.1"/>
    </source>
</evidence>
<protein>
    <submittedName>
        <fullName evidence="1">Uncharacterized protein</fullName>
    </submittedName>
</protein>
<accession>A0A1E3PVL2</accession>
<dbReference type="EMBL" id="KV454303">
    <property type="protein sequence ID" value="ODQ69463.1"/>
    <property type="molecule type" value="Genomic_DNA"/>
</dbReference>
<organism evidence="1 2">
    <name type="scientific">Lipomyces starkeyi NRRL Y-11557</name>
    <dbReference type="NCBI Taxonomy" id="675824"/>
    <lineage>
        <taxon>Eukaryota</taxon>
        <taxon>Fungi</taxon>
        <taxon>Dikarya</taxon>
        <taxon>Ascomycota</taxon>
        <taxon>Saccharomycotina</taxon>
        <taxon>Lipomycetes</taxon>
        <taxon>Lipomycetales</taxon>
        <taxon>Lipomycetaceae</taxon>
        <taxon>Lipomyces</taxon>
    </lineage>
</organism>